<dbReference type="EMBL" id="CM002925">
    <property type="protein sequence ID" value="KGN54678.1"/>
    <property type="molecule type" value="Genomic_DNA"/>
</dbReference>
<reference evidence="3 4" key="1">
    <citation type="journal article" date="2009" name="Nat. Genet.">
        <title>The genome of the cucumber, Cucumis sativus L.</title>
        <authorList>
            <person name="Huang S."/>
            <person name="Li R."/>
            <person name="Zhang Z."/>
            <person name="Li L."/>
            <person name="Gu X."/>
            <person name="Fan W."/>
            <person name="Lucas W.J."/>
            <person name="Wang X."/>
            <person name="Xie B."/>
            <person name="Ni P."/>
            <person name="Ren Y."/>
            <person name="Zhu H."/>
            <person name="Li J."/>
            <person name="Lin K."/>
            <person name="Jin W."/>
            <person name="Fei Z."/>
            <person name="Li G."/>
            <person name="Staub J."/>
            <person name="Kilian A."/>
            <person name="van der Vossen E.A."/>
            <person name="Wu Y."/>
            <person name="Guo J."/>
            <person name="He J."/>
            <person name="Jia Z."/>
            <person name="Ren Y."/>
            <person name="Tian G."/>
            <person name="Lu Y."/>
            <person name="Ruan J."/>
            <person name="Qian W."/>
            <person name="Wang M."/>
            <person name="Huang Q."/>
            <person name="Li B."/>
            <person name="Xuan Z."/>
            <person name="Cao J."/>
            <person name="Asan"/>
            <person name="Wu Z."/>
            <person name="Zhang J."/>
            <person name="Cai Q."/>
            <person name="Bai Y."/>
            <person name="Zhao B."/>
            <person name="Han Y."/>
            <person name="Li Y."/>
            <person name="Li X."/>
            <person name="Wang S."/>
            <person name="Shi Q."/>
            <person name="Liu S."/>
            <person name="Cho W.K."/>
            <person name="Kim J.Y."/>
            <person name="Xu Y."/>
            <person name="Heller-Uszynska K."/>
            <person name="Miao H."/>
            <person name="Cheng Z."/>
            <person name="Zhang S."/>
            <person name="Wu J."/>
            <person name="Yang Y."/>
            <person name="Kang H."/>
            <person name="Li M."/>
            <person name="Liang H."/>
            <person name="Ren X."/>
            <person name="Shi Z."/>
            <person name="Wen M."/>
            <person name="Jian M."/>
            <person name="Yang H."/>
            <person name="Zhang G."/>
            <person name="Yang Z."/>
            <person name="Chen R."/>
            <person name="Liu S."/>
            <person name="Li J."/>
            <person name="Ma L."/>
            <person name="Liu H."/>
            <person name="Zhou Y."/>
            <person name="Zhao J."/>
            <person name="Fang X."/>
            <person name="Li G."/>
            <person name="Fang L."/>
            <person name="Li Y."/>
            <person name="Liu D."/>
            <person name="Zheng H."/>
            <person name="Zhang Y."/>
            <person name="Qin N."/>
            <person name="Li Z."/>
            <person name="Yang G."/>
            <person name="Yang S."/>
            <person name="Bolund L."/>
            <person name="Kristiansen K."/>
            <person name="Zheng H."/>
            <person name="Li S."/>
            <person name="Zhang X."/>
            <person name="Yang H."/>
            <person name="Wang J."/>
            <person name="Sun R."/>
            <person name="Zhang B."/>
            <person name="Jiang S."/>
            <person name="Wang J."/>
            <person name="Du Y."/>
            <person name="Li S."/>
        </authorList>
    </citation>
    <scope>NUCLEOTIDE SEQUENCE [LARGE SCALE GENOMIC DNA]</scope>
    <source>
        <strain evidence="4">cv. 9930</strain>
    </source>
</reference>
<sequence>MKKLQLLDLFFFVSIVSIVLLVSQEVDGRKSLLQKEGRDDFNKLVKQSTTLDADFHGEMVGRNQKKKLPTDLEDNPEDQKGENSEADEKGSEEEDVPGEEEGEYGDLGDVGDLGDCGGDESGGPGGDFVYPNNCGGEFGDDDGGALEGDDGEGPGSEESGEAPEDQDGGESGEEVSRDKNGEEYSKEKAPGDN</sequence>
<protein>
    <submittedName>
        <fullName evidence="3">Uncharacterized protein</fullName>
    </submittedName>
</protein>
<feature type="signal peptide" evidence="2">
    <location>
        <begin position="1"/>
        <end position="28"/>
    </location>
</feature>
<reference evidence="3 4" key="3">
    <citation type="journal article" date="2010" name="BMC Genomics">
        <title>Transcriptome sequencing and comparative analysis of cucumber flowers with different sex types.</title>
        <authorList>
            <person name="Guo S."/>
            <person name="Zheng Y."/>
            <person name="Joung J.G."/>
            <person name="Liu S."/>
            <person name="Zhang Z."/>
            <person name="Crasta O.R."/>
            <person name="Sobral B.W."/>
            <person name="Xu Y."/>
            <person name="Huang S."/>
            <person name="Fei Z."/>
        </authorList>
    </citation>
    <scope>NUCLEOTIDE SEQUENCE [LARGE SCALE GENOMIC DNA]</scope>
    <source>
        <strain evidence="4">cv. 9930</strain>
    </source>
</reference>
<reference evidence="3 4" key="4">
    <citation type="journal article" date="2011" name="BMC Genomics">
        <title>RNA-Seq improves annotation of protein-coding genes in the cucumber genome.</title>
        <authorList>
            <person name="Li Z."/>
            <person name="Zhang Z."/>
            <person name="Yan P."/>
            <person name="Huang S."/>
            <person name="Fei Z."/>
            <person name="Lin K."/>
        </authorList>
    </citation>
    <scope>NUCLEOTIDE SEQUENCE [LARGE SCALE GENOMIC DNA]</scope>
    <source>
        <strain evidence="4">cv. 9930</strain>
    </source>
</reference>
<keyword evidence="4" id="KW-1185">Reference proteome</keyword>
<dbReference type="Gramene" id="KGN54678">
    <property type="protein sequence ID" value="KGN54678"/>
    <property type="gene ID" value="Csa_4G420190"/>
</dbReference>
<proteinExistence type="predicted"/>
<name>A0A0A0KYS7_CUCSA</name>
<feature type="compositionally biased region" description="Acidic residues" evidence="1">
    <location>
        <begin position="90"/>
        <end position="106"/>
    </location>
</feature>
<feature type="compositionally biased region" description="Gly residues" evidence="1">
    <location>
        <begin position="114"/>
        <end position="126"/>
    </location>
</feature>
<evidence type="ECO:0000256" key="2">
    <source>
        <dbReference type="SAM" id="SignalP"/>
    </source>
</evidence>
<keyword evidence="2" id="KW-0732">Signal</keyword>
<feature type="chain" id="PRO_5001965676" evidence="2">
    <location>
        <begin position="29"/>
        <end position="193"/>
    </location>
</feature>
<dbReference type="AlphaFoldDB" id="A0A0A0KYS7"/>
<feature type="region of interest" description="Disordered" evidence="1">
    <location>
        <begin position="54"/>
        <end position="193"/>
    </location>
</feature>
<evidence type="ECO:0000256" key="1">
    <source>
        <dbReference type="SAM" id="MobiDB-lite"/>
    </source>
</evidence>
<feature type="compositionally biased region" description="Acidic residues" evidence="1">
    <location>
        <begin position="138"/>
        <end position="152"/>
    </location>
</feature>
<accession>A0A0A0KYS7</accession>
<dbReference type="Proteomes" id="UP000029981">
    <property type="component" value="Chromosome 4"/>
</dbReference>
<feature type="compositionally biased region" description="Basic and acidic residues" evidence="1">
    <location>
        <begin position="174"/>
        <end position="193"/>
    </location>
</feature>
<reference evidence="3 4" key="2">
    <citation type="journal article" date="2009" name="PLoS ONE">
        <title>An integrated genetic and cytogenetic map of the cucumber genome.</title>
        <authorList>
            <person name="Ren Y."/>
            <person name="Zhang Z."/>
            <person name="Liu J."/>
            <person name="Staub J.E."/>
            <person name="Han Y."/>
            <person name="Cheng Z."/>
            <person name="Li X."/>
            <person name="Lu J."/>
            <person name="Miao H."/>
            <person name="Kang H."/>
            <person name="Xie B."/>
            <person name="Gu X."/>
            <person name="Wang X."/>
            <person name="Du Y."/>
            <person name="Jin W."/>
            <person name="Huang S."/>
        </authorList>
    </citation>
    <scope>NUCLEOTIDE SEQUENCE [LARGE SCALE GENOMIC DNA]</scope>
    <source>
        <strain evidence="4">cv. 9930</strain>
    </source>
</reference>
<feature type="compositionally biased region" description="Basic and acidic residues" evidence="1">
    <location>
        <begin position="77"/>
        <end position="89"/>
    </location>
</feature>
<organism evidence="3 4">
    <name type="scientific">Cucumis sativus</name>
    <name type="common">Cucumber</name>
    <dbReference type="NCBI Taxonomy" id="3659"/>
    <lineage>
        <taxon>Eukaryota</taxon>
        <taxon>Viridiplantae</taxon>
        <taxon>Streptophyta</taxon>
        <taxon>Embryophyta</taxon>
        <taxon>Tracheophyta</taxon>
        <taxon>Spermatophyta</taxon>
        <taxon>Magnoliopsida</taxon>
        <taxon>eudicotyledons</taxon>
        <taxon>Gunneridae</taxon>
        <taxon>Pentapetalae</taxon>
        <taxon>rosids</taxon>
        <taxon>fabids</taxon>
        <taxon>Cucurbitales</taxon>
        <taxon>Cucurbitaceae</taxon>
        <taxon>Benincaseae</taxon>
        <taxon>Cucumis</taxon>
    </lineage>
</organism>
<evidence type="ECO:0000313" key="4">
    <source>
        <dbReference type="Proteomes" id="UP000029981"/>
    </source>
</evidence>
<feature type="compositionally biased region" description="Acidic residues" evidence="1">
    <location>
        <begin position="158"/>
        <end position="173"/>
    </location>
</feature>
<gene>
    <name evidence="3" type="ORF">Csa_4G420190</name>
</gene>
<evidence type="ECO:0000313" key="3">
    <source>
        <dbReference type="EMBL" id="KGN54678.1"/>
    </source>
</evidence>